<organism evidence="3 4">
    <name type="scientific">Zobellia uliginosa</name>
    <dbReference type="NCBI Taxonomy" id="143224"/>
    <lineage>
        <taxon>Bacteria</taxon>
        <taxon>Pseudomonadati</taxon>
        <taxon>Bacteroidota</taxon>
        <taxon>Flavobacteriia</taxon>
        <taxon>Flavobacteriales</taxon>
        <taxon>Flavobacteriaceae</taxon>
        <taxon>Zobellia</taxon>
    </lineage>
</organism>
<dbReference type="EMBL" id="FTOB01000002">
    <property type="protein sequence ID" value="SIS46809.1"/>
    <property type="molecule type" value="Genomic_DNA"/>
</dbReference>
<feature type="coiled-coil region" evidence="1">
    <location>
        <begin position="73"/>
        <end position="109"/>
    </location>
</feature>
<sequence length="202" mass="23586">MRAVVTHFSNMKFKDIINSLKTYIFFGIVYIGFLAILAGLGYRGRWRPMGDLNPYFVAFGIVLIIPLLYWIIKTKLTDRAAKAENEKRIEKLKKDGQKIEIDLNKVKVNSSSWQEQIITDNTRYAGLNEVVGRGDRNLKLVNRTLNQISFKKTIKGRTITYRESIEMDTDNLKIHFALKKKTILYIDPDDRKNMYLDLEFLK</sequence>
<evidence type="ECO:0000256" key="1">
    <source>
        <dbReference type="SAM" id="Coils"/>
    </source>
</evidence>
<protein>
    <submittedName>
        <fullName evidence="3">Uncharacterized protein</fullName>
    </submittedName>
</protein>
<keyword evidence="1" id="KW-0175">Coiled coil</keyword>
<name>A0ABY1KLB1_9FLAO</name>
<keyword evidence="2" id="KW-1133">Transmembrane helix</keyword>
<accession>A0ABY1KLB1</accession>
<feature type="transmembrane region" description="Helical" evidence="2">
    <location>
        <begin position="20"/>
        <end position="42"/>
    </location>
</feature>
<feature type="transmembrane region" description="Helical" evidence="2">
    <location>
        <begin position="54"/>
        <end position="72"/>
    </location>
</feature>
<dbReference type="Proteomes" id="UP000185728">
    <property type="component" value="Unassembled WGS sequence"/>
</dbReference>
<reference evidence="3 4" key="1">
    <citation type="submission" date="2017-01" db="EMBL/GenBank/DDBJ databases">
        <authorList>
            <person name="Varghese N."/>
            <person name="Submissions S."/>
        </authorList>
    </citation>
    <scope>NUCLEOTIDE SEQUENCE [LARGE SCALE GENOMIC DNA]</scope>
    <source>
        <strain evidence="3 4">DSM 2061</strain>
    </source>
</reference>
<keyword evidence="4" id="KW-1185">Reference proteome</keyword>
<gene>
    <name evidence="3" type="ORF">SAMN05421766_10258</name>
</gene>
<comment type="caution">
    <text evidence="3">The sequence shown here is derived from an EMBL/GenBank/DDBJ whole genome shotgun (WGS) entry which is preliminary data.</text>
</comment>
<evidence type="ECO:0000313" key="3">
    <source>
        <dbReference type="EMBL" id="SIS46809.1"/>
    </source>
</evidence>
<keyword evidence="2" id="KW-0472">Membrane</keyword>
<keyword evidence="2" id="KW-0812">Transmembrane</keyword>
<evidence type="ECO:0000313" key="4">
    <source>
        <dbReference type="Proteomes" id="UP000185728"/>
    </source>
</evidence>
<proteinExistence type="predicted"/>
<evidence type="ECO:0000256" key="2">
    <source>
        <dbReference type="SAM" id="Phobius"/>
    </source>
</evidence>